<dbReference type="EMBL" id="QLSV01000005">
    <property type="protein sequence ID" value="RAR48498.1"/>
    <property type="molecule type" value="Genomic_DNA"/>
</dbReference>
<keyword evidence="2" id="KW-1185">Reference proteome</keyword>
<dbReference type="RefSeq" id="WP_112085689.1">
    <property type="nucleotide sequence ID" value="NZ_QLSV01000005.1"/>
</dbReference>
<sequence length="154" mass="16889">MKNLFCLTFLFLSTLTFSQQLVYKGNGKISDSNGIKLSPDEVRNIISTNPSLLNLYNEGREKKTIGNVMLIGGATLVVADIAIGATADVKYPTALTYIGVGSLLLSIPVKVGFSNKIKKTVHEHNKRLVYTKAIEIQDFSFITNQNGIGFQITF</sequence>
<comment type="caution">
    <text evidence="1">The sequence shown here is derived from an EMBL/GenBank/DDBJ whole genome shotgun (WGS) entry which is preliminary data.</text>
</comment>
<evidence type="ECO:0000313" key="2">
    <source>
        <dbReference type="Proteomes" id="UP000249518"/>
    </source>
</evidence>
<reference evidence="1 2" key="1">
    <citation type="submission" date="2018-06" db="EMBL/GenBank/DDBJ databases">
        <title>Genomic Encyclopedia of Type Strains, Phase III (KMG-III): the genomes of soil and plant-associated and newly described type strains.</title>
        <authorList>
            <person name="Whitman W."/>
        </authorList>
    </citation>
    <scope>NUCLEOTIDE SEQUENCE [LARGE SCALE GENOMIC DNA]</scope>
    <source>
        <strain evidence="1 2">CGMCC 1.12504</strain>
    </source>
</reference>
<protein>
    <submittedName>
        <fullName evidence="1">Uncharacterized protein</fullName>
    </submittedName>
</protein>
<name>A0A328WZ51_9FLAO</name>
<accession>A0A328WZ51</accession>
<proteinExistence type="predicted"/>
<gene>
    <name evidence="1" type="ORF">B0I10_105106</name>
</gene>
<dbReference type="AlphaFoldDB" id="A0A328WZ51"/>
<dbReference type="OrthoDB" id="1376171at2"/>
<dbReference type="Proteomes" id="UP000249518">
    <property type="component" value="Unassembled WGS sequence"/>
</dbReference>
<organism evidence="1 2">
    <name type="scientific">Flavobacterium lacus</name>
    <dbReference type="NCBI Taxonomy" id="1353778"/>
    <lineage>
        <taxon>Bacteria</taxon>
        <taxon>Pseudomonadati</taxon>
        <taxon>Bacteroidota</taxon>
        <taxon>Flavobacteriia</taxon>
        <taxon>Flavobacteriales</taxon>
        <taxon>Flavobacteriaceae</taxon>
        <taxon>Flavobacterium</taxon>
    </lineage>
</organism>
<evidence type="ECO:0000313" key="1">
    <source>
        <dbReference type="EMBL" id="RAR48498.1"/>
    </source>
</evidence>